<name>A0A7V2ATC1_UNCEI</name>
<sequence>MVPAAIMHATRPVLRTNRCVLAALLILSAGCATYTSKMQVSRDCFFDGRYGEALSGLDELIGKAKGNDRFLYILERGRVNLASGRYDSAIVDLRTAEERFADIEGTISIPEMISSILLHPGKGEYQPENHEKILISSYLLLAYWMGGDREGAFVERNRIVRKLGTYVNLLSEQERDELDIPFARYLAGLLYEAQGMADDARIEYRRVAQLRPEAAPPAVLPRVTEIAVFADVGRGPVKVSREIRGYFQRDGGLLQGVFLLPDIGDPLVFNMGMGHGFSPDRLGVLFTFSFPQLVRQERIVNSCRIVVDGIEAGEAVLLDDIAQTTDAAFRKRLPVILVKSAVRAYIKTLAQTKLKDEAGGAVDLLGKFFSAIDRADTRSWQTLPAEVHVFRMETTPGEHEVYVRYYDDQDRYIGSSENIGRVTVDEGGKGVAYFPHGSITRRGRD</sequence>
<dbReference type="Proteomes" id="UP000886069">
    <property type="component" value="Unassembled WGS sequence"/>
</dbReference>
<proteinExistence type="predicted"/>
<organism evidence="1">
    <name type="scientific">Eiseniibacteriota bacterium</name>
    <dbReference type="NCBI Taxonomy" id="2212470"/>
    <lineage>
        <taxon>Bacteria</taxon>
        <taxon>Candidatus Eiseniibacteriota</taxon>
    </lineage>
</organism>
<gene>
    <name evidence="1" type="ORF">ENO08_00195</name>
</gene>
<reference evidence="1" key="1">
    <citation type="journal article" date="2020" name="mSystems">
        <title>Genome- and Community-Level Interaction Insights into Carbon Utilization and Element Cycling Functions of Hydrothermarchaeota in Hydrothermal Sediment.</title>
        <authorList>
            <person name="Zhou Z."/>
            <person name="Liu Y."/>
            <person name="Xu W."/>
            <person name="Pan J."/>
            <person name="Luo Z.H."/>
            <person name="Li M."/>
        </authorList>
    </citation>
    <scope>NUCLEOTIDE SEQUENCE [LARGE SCALE GENOMIC DNA]</scope>
    <source>
        <strain evidence="1">SpSt-1233</strain>
    </source>
</reference>
<protein>
    <recommendedName>
        <fullName evidence="2">Tetratricopeptide repeat protein</fullName>
    </recommendedName>
</protein>
<dbReference type="AlphaFoldDB" id="A0A7V2ATC1"/>
<dbReference type="SUPFAM" id="SSF48452">
    <property type="entry name" value="TPR-like"/>
    <property type="match status" value="1"/>
</dbReference>
<evidence type="ECO:0008006" key="2">
    <source>
        <dbReference type="Google" id="ProtNLM"/>
    </source>
</evidence>
<dbReference type="InterPro" id="IPR011990">
    <property type="entry name" value="TPR-like_helical_dom_sf"/>
</dbReference>
<dbReference type="Gene3D" id="1.25.40.10">
    <property type="entry name" value="Tetratricopeptide repeat domain"/>
    <property type="match status" value="1"/>
</dbReference>
<dbReference type="EMBL" id="DSEC01000016">
    <property type="protein sequence ID" value="HER42864.1"/>
    <property type="molecule type" value="Genomic_DNA"/>
</dbReference>
<accession>A0A7V2ATC1</accession>
<evidence type="ECO:0000313" key="1">
    <source>
        <dbReference type="EMBL" id="HER42864.1"/>
    </source>
</evidence>
<comment type="caution">
    <text evidence="1">The sequence shown here is derived from an EMBL/GenBank/DDBJ whole genome shotgun (WGS) entry which is preliminary data.</text>
</comment>